<dbReference type="SUPFAM" id="SSF109604">
    <property type="entry name" value="HD-domain/PDEase-like"/>
    <property type="match status" value="1"/>
</dbReference>
<evidence type="ECO:0000313" key="2">
    <source>
        <dbReference type="Proteomes" id="UP000717585"/>
    </source>
</evidence>
<dbReference type="PANTHER" id="PTHR33594">
    <property type="entry name" value="SUPERFAMILY HYDROLASE, PUTATIVE (AFU_ORTHOLOGUE AFUA_1G03035)-RELATED"/>
    <property type="match status" value="1"/>
</dbReference>
<evidence type="ECO:0000313" key="1">
    <source>
        <dbReference type="EMBL" id="KAG9390773.1"/>
    </source>
</evidence>
<keyword evidence="2" id="KW-1185">Reference proteome</keyword>
<accession>A0A8J6DZI7</accession>
<protein>
    <recommendedName>
        <fullName evidence="3">HD/PDEase domain-containing protein</fullName>
    </recommendedName>
</protein>
<reference evidence="1" key="1">
    <citation type="submission" date="2021-05" db="EMBL/GenBank/DDBJ databases">
        <title>A free-living protist that lacks canonical eukaryotic 1 DNA replication and segregation systems.</title>
        <authorList>
            <person name="Salas-Leiva D.E."/>
            <person name="Tromer E.C."/>
            <person name="Curtis B.A."/>
            <person name="Jerlstrom-Hultqvist J."/>
            <person name="Kolisko M."/>
            <person name="Yi Z."/>
            <person name="Salas-Leiva J.S."/>
            <person name="Gallot-Lavallee L."/>
            <person name="Kops G.J.P.L."/>
            <person name="Archibald J.M."/>
            <person name="Simpson A.G.B."/>
            <person name="Roger A.J."/>
        </authorList>
    </citation>
    <scope>NUCLEOTIDE SEQUENCE</scope>
    <source>
        <strain evidence="1">BICM</strain>
    </source>
</reference>
<evidence type="ECO:0008006" key="3">
    <source>
        <dbReference type="Google" id="ProtNLM"/>
    </source>
</evidence>
<dbReference type="EMBL" id="JAHDYR010000062">
    <property type="protein sequence ID" value="KAG9390773.1"/>
    <property type="molecule type" value="Genomic_DNA"/>
</dbReference>
<organism evidence="1 2">
    <name type="scientific">Carpediemonas membranifera</name>
    <dbReference type="NCBI Taxonomy" id="201153"/>
    <lineage>
        <taxon>Eukaryota</taxon>
        <taxon>Metamonada</taxon>
        <taxon>Carpediemonas-like organisms</taxon>
        <taxon>Carpediemonas</taxon>
    </lineage>
</organism>
<sequence length="238" mass="26667">MNEDDSVNTDSRYIISEKQYKEIMYIATDYIIGRDSSHDVQHALRVCSQATKIIQSMRSGIVEDDAWSDELCMLVVVSASLIHDAIDHKYVDCEEKKQSVLESIKVRLSKVIGNIGADAVALIITNMSFSQKKALTTQELAPFGVLRDIVRDADRLDAMGAVGIARCFAYTAASGQSFYEARAHFSEKLLTLHETLVTPQARAIATELHDHMVEFVRWFDQETGTDNVERWNQSCGKG</sequence>
<comment type="caution">
    <text evidence="1">The sequence shown here is derived from an EMBL/GenBank/DDBJ whole genome shotgun (WGS) entry which is preliminary data.</text>
</comment>
<dbReference type="AlphaFoldDB" id="A0A8J6DZI7"/>
<proteinExistence type="predicted"/>
<gene>
    <name evidence="1" type="ORF">J8273_7026</name>
</gene>
<dbReference type="PANTHER" id="PTHR33594:SF1">
    <property type="entry name" value="HD_PDEASE DOMAIN-CONTAINING PROTEIN"/>
    <property type="match status" value="1"/>
</dbReference>
<dbReference type="OrthoDB" id="16547at2759"/>
<dbReference type="Proteomes" id="UP000717585">
    <property type="component" value="Unassembled WGS sequence"/>
</dbReference>
<name>A0A8J6DZI7_9EUKA</name>
<dbReference type="Gene3D" id="1.10.3210.50">
    <property type="match status" value="1"/>
</dbReference>